<dbReference type="GO" id="GO:0016020">
    <property type="term" value="C:membrane"/>
    <property type="evidence" value="ECO:0007669"/>
    <property type="project" value="TreeGrafter"/>
</dbReference>
<dbReference type="HOGENOM" id="CLU_000422_16_1_9"/>
<dbReference type="PANTHER" id="PTHR43105:SF4">
    <property type="entry name" value="PROTEIN YDEP"/>
    <property type="match status" value="1"/>
</dbReference>
<feature type="domain" description="Molybdopterin dinucleotide-binding" evidence="6">
    <location>
        <begin position="676"/>
        <end position="768"/>
    </location>
</feature>
<dbReference type="Gene3D" id="3.40.228.10">
    <property type="entry name" value="Dimethylsulfoxide Reductase, domain 2"/>
    <property type="match status" value="1"/>
</dbReference>
<keyword evidence="3" id="KW-0411">Iron-sulfur</keyword>
<dbReference type="Gene3D" id="2.40.40.20">
    <property type="match status" value="1"/>
</dbReference>
<dbReference type="InterPro" id="IPR050123">
    <property type="entry name" value="Prok_molybdopt-oxidoreductase"/>
</dbReference>
<dbReference type="Gene3D" id="3.40.50.740">
    <property type="match status" value="1"/>
</dbReference>
<dbReference type="SUPFAM" id="SSF53706">
    <property type="entry name" value="Formate dehydrogenase/DMSO reductase, domains 1-3"/>
    <property type="match status" value="1"/>
</dbReference>
<keyword evidence="8" id="KW-1185">Reference proteome</keyword>
<accession>E6SGB9</accession>
<evidence type="ECO:0000259" key="5">
    <source>
        <dbReference type="Pfam" id="PF00384"/>
    </source>
</evidence>
<dbReference type="PIRSF" id="PIRSF000144">
    <property type="entry name" value="CbbBc"/>
    <property type="match status" value="1"/>
</dbReference>
<dbReference type="GO" id="GO:0043546">
    <property type="term" value="F:molybdopterin cofactor binding"/>
    <property type="evidence" value="ECO:0007669"/>
    <property type="project" value="InterPro"/>
</dbReference>
<dbReference type="NCBIfam" id="TIGR01701">
    <property type="entry name" value="Fdhalpha-like"/>
    <property type="match status" value="1"/>
</dbReference>
<dbReference type="OrthoDB" id="9803192at2"/>
<reference evidence="7 8" key="1">
    <citation type="journal article" date="2010" name="Stand. Genomic Sci.">
        <title>Complete genome sequence of Thermaerobacter marianensis type strain (7p75a).</title>
        <authorList>
            <person name="Han C."/>
            <person name="Gu W."/>
            <person name="Zhang X."/>
            <person name="Lapidus A."/>
            <person name="Nolan M."/>
            <person name="Copeland A."/>
            <person name="Lucas S."/>
            <person name="Del Rio T.G."/>
            <person name="Tice H."/>
            <person name="Cheng J.F."/>
            <person name="Tapia R."/>
            <person name="Goodwin L."/>
            <person name="Pitluck S."/>
            <person name="Pagani I."/>
            <person name="Ivanova N."/>
            <person name="Mavromatis K."/>
            <person name="Mikhailova N."/>
            <person name="Pati A."/>
            <person name="Chen A."/>
            <person name="Palaniappan K."/>
            <person name="Land M."/>
            <person name="Hauser L."/>
            <person name="Chang Y.J."/>
            <person name="Jeffries C.D."/>
            <person name="Schneider S."/>
            <person name="Rohde M."/>
            <person name="Goker M."/>
            <person name="Pukall R."/>
            <person name="Woyke T."/>
            <person name="Bristow J."/>
            <person name="Eisen J.A."/>
            <person name="Markowitz V."/>
            <person name="Hugenholtz P."/>
            <person name="Kyrpides N.C."/>
            <person name="Klenk H.P."/>
            <person name="Detter J.C."/>
        </authorList>
    </citation>
    <scope>NUCLEOTIDE SEQUENCE [LARGE SCALE GENOMIC DNA]</scope>
    <source>
        <strain evidence="8">ATCC 700841 / DSM 12885 / JCM 10246 / 7p75a</strain>
    </source>
</reference>
<dbReference type="Pfam" id="PF01568">
    <property type="entry name" value="Molydop_binding"/>
    <property type="match status" value="1"/>
</dbReference>
<dbReference type="GO" id="GO:0008863">
    <property type="term" value="F:formate dehydrogenase (NAD+) activity"/>
    <property type="evidence" value="ECO:0007669"/>
    <property type="project" value="InterPro"/>
</dbReference>
<evidence type="ECO:0000313" key="7">
    <source>
        <dbReference type="EMBL" id="ADU51571.1"/>
    </source>
</evidence>
<proteinExistence type="predicted"/>
<dbReference type="KEGG" id="tmr:Tmar_1458"/>
<dbReference type="InterPro" id="IPR006656">
    <property type="entry name" value="Mopterin_OxRdtase"/>
</dbReference>
<feature type="region of interest" description="Disordered" evidence="4">
    <location>
        <begin position="1"/>
        <end position="38"/>
    </location>
</feature>
<dbReference type="GO" id="GO:0051539">
    <property type="term" value="F:4 iron, 4 sulfur cluster binding"/>
    <property type="evidence" value="ECO:0007669"/>
    <property type="project" value="InterPro"/>
</dbReference>
<evidence type="ECO:0000259" key="6">
    <source>
        <dbReference type="Pfam" id="PF01568"/>
    </source>
</evidence>
<dbReference type="Pfam" id="PF00384">
    <property type="entry name" value="Molybdopterin"/>
    <property type="match status" value="1"/>
</dbReference>
<dbReference type="InterPro" id="IPR009010">
    <property type="entry name" value="Asp_de-COase-like_dom_sf"/>
</dbReference>
<sequence length="792" mass="87861">MAVEHQQPGGAAPGPAGGPGSGAGRSATGVPAGGRRRRFDPQHWAGLAPYGLGQQRPNHYKEILKAIWENRDQLGYAWRILRDGCCDGCSLGTTGMRDWTIDGIHLCTIRLKMLRLNTMPAVDPRILEDPVALRRKTSRELRELGRLPYPMIWRRGEPGYRRVAWDEALELVAERIRATVQRDPDRLYFYMTSRGMPNEAYFAFQKVARFLGTNNIDNAARICHAPSTWALAKTIGYGATTVSYKDWIGCDLIVLVGTNLANNQPVTTKYLYEAKKAGTRVAVVNPYKEEGLERYWVPSSVESALFGTRIMDEFFQINQGGDVAFFNGVLKHLVETGRLDHHFIRHHTAGFDELAAFLRELSWEDLERSAGVPAAEMRRFAELYASARTSITVWSMGVTQHRHGTHNVLAITNLALALGRIGKPHCGLMPIRGHSGVQGGAEMGAVPNSYGMGRPVGDPATMAAMREIWGFDVPEEPGLTATAAIDAMYRGEIDVLYSAGGNFLETLPDPAYVRAALERVPVKVFQDIVISPMMLLEPADVNVILPAATRYETPGGVTQTTTERRVIFSPEIPGRRIGEARPEWEIPVRIAERVFPERAHLIRYENTHQIREDIARTVPLYDGIQHLKKKGDQFQWGGPLLCAGNRFNTPDGKAHFVVAPLPEQDVPEGKFRVGTRRGKQFNSMVWDEVDPLTGARRDNVFISREDAQRLGLRDGDPVLLRSEHGEYRGRARISRIRPGNLQVHWPEGNVLIGAGVCDPYCGEPDYNAICELIPLREGEAAGVPVQGAPAAP</sequence>
<dbReference type="InterPro" id="IPR010046">
    <property type="entry name" value="Mopterin_OxRdtse_a_bac"/>
</dbReference>
<dbReference type="PANTHER" id="PTHR43105">
    <property type="entry name" value="RESPIRATORY NITRATE REDUCTASE"/>
    <property type="match status" value="1"/>
</dbReference>
<organism evidence="7 8">
    <name type="scientific">Thermaerobacter marianensis (strain ATCC 700841 / DSM 12885 / JCM 10246 / 7p75a)</name>
    <dbReference type="NCBI Taxonomy" id="644966"/>
    <lineage>
        <taxon>Bacteria</taxon>
        <taxon>Bacillati</taxon>
        <taxon>Bacillota</taxon>
        <taxon>Clostridia</taxon>
        <taxon>Eubacteriales</taxon>
        <taxon>Clostridiales Family XVII. Incertae Sedis</taxon>
        <taxon>Thermaerobacter</taxon>
    </lineage>
</organism>
<feature type="domain" description="Molybdopterin oxidoreductase" evidence="5">
    <location>
        <begin position="146"/>
        <end position="593"/>
    </location>
</feature>
<evidence type="ECO:0000256" key="1">
    <source>
        <dbReference type="ARBA" id="ARBA00022723"/>
    </source>
</evidence>
<protein>
    <submittedName>
        <fullName evidence="7">Oxidoreductase alpha (Molybdopterin) subunit</fullName>
    </submittedName>
</protein>
<reference evidence="8" key="2">
    <citation type="journal article" date="2010" name="Stand. Genomic Sci.">
        <title>Complete genome sequence of Thermaerobacter marianensis type strain (7p75aT).</title>
        <authorList>
            <person name="Han C."/>
            <person name="Gu W."/>
            <person name="Zhang X."/>
            <person name="Lapidus A."/>
            <person name="Nolan M."/>
            <person name="Copeland A."/>
            <person name="Lucas S."/>
            <person name="Glavina Del Rio T."/>
            <person name="Tice H."/>
            <person name="Cheng J."/>
            <person name="Tapia R."/>
            <person name="Goodwin L."/>
            <person name="Pitluck S."/>
            <person name="Pagani I."/>
            <person name="Ivanova N."/>
            <person name="Mavromatis K."/>
            <person name="Mikhailova N."/>
            <person name="Pati A."/>
            <person name="Chen A."/>
            <person name="Palaniappan K."/>
            <person name="Land M."/>
            <person name="Hauser L."/>
            <person name="Chang Y."/>
            <person name="Jeffries C."/>
            <person name="Schneider S."/>
            <person name="Rohde M."/>
            <person name="Goker M."/>
            <person name="Pukall R."/>
            <person name="Woyke T."/>
            <person name="Bristow J."/>
            <person name="Eisen J."/>
            <person name="Markowitz V."/>
            <person name="Hugenholtz P."/>
            <person name="Kyrpides N."/>
            <person name="Klenk H."/>
            <person name="Detter J."/>
        </authorList>
    </citation>
    <scope>NUCLEOTIDE SEQUENCE [LARGE SCALE GENOMIC DNA]</scope>
    <source>
        <strain evidence="8">ATCC 700841 / DSM 12885 / JCM 10246 / 7p75a</strain>
    </source>
</reference>
<gene>
    <name evidence="7" type="ordered locus">Tmar_1458</name>
</gene>
<evidence type="ECO:0000256" key="2">
    <source>
        <dbReference type="ARBA" id="ARBA00023004"/>
    </source>
</evidence>
<evidence type="ECO:0000256" key="4">
    <source>
        <dbReference type="SAM" id="MobiDB-lite"/>
    </source>
</evidence>
<dbReference type="eggNOG" id="COG0243">
    <property type="taxonomic scope" value="Bacteria"/>
</dbReference>
<evidence type="ECO:0000313" key="8">
    <source>
        <dbReference type="Proteomes" id="UP000008915"/>
    </source>
</evidence>
<dbReference type="STRING" id="644966.Tmar_1458"/>
<feature type="compositionally biased region" description="Gly residues" evidence="4">
    <location>
        <begin position="11"/>
        <end position="23"/>
    </location>
</feature>
<name>E6SGB9_THEM7</name>
<evidence type="ECO:0000256" key="3">
    <source>
        <dbReference type="ARBA" id="ARBA00023014"/>
    </source>
</evidence>
<dbReference type="InterPro" id="IPR006657">
    <property type="entry name" value="MoPterin_dinucl-bd_dom"/>
</dbReference>
<dbReference type="AlphaFoldDB" id="E6SGB9"/>
<dbReference type="GO" id="GO:0030151">
    <property type="term" value="F:molybdenum ion binding"/>
    <property type="evidence" value="ECO:0007669"/>
    <property type="project" value="InterPro"/>
</dbReference>
<keyword evidence="1" id="KW-0479">Metal-binding</keyword>
<dbReference type="RefSeq" id="WP_013495875.1">
    <property type="nucleotide sequence ID" value="NC_014831.1"/>
</dbReference>
<dbReference type="EMBL" id="CP002344">
    <property type="protein sequence ID" value="ADU51571.1"/>
    <property type="molecule type" value="Genomic_DNA"/>
</dbReference>
<dbReference type="SUPFAM" id="SSF50692">
    <property type="entry name" value="ADC-like"/>
    <property type="match status" value="1"/>
</dbReference>
<keyword evidence="2" id="KW-0408">Iron</keyword>
<dbReference type="Proteomes" id="UP000008915">
    <property type="component" value="Chromosome"/>
</dbReference>